<reference evidence="1 2" key="1">
    <citation type="submission" date="2020-02" db="EMBL/GenBank/DDBJ databases">
        <title>Whole-genome analyses of novel actinobacteria.</title>
        <authorList>
            <person name="Sahin N."/>
        </authorList>
    </citation>
    <scope>NUCLEOTIDE SEQUENCE [LARGE SCALE GENOMIC DNA]</scope>
    <source>
        <strain evidence="1 2">KC13</strain>
    </source>
</reference>
<keyword evidence="2" id="KW-1185">Reference proteome</keyword>
<organism evidence="1 2">
    <name type="scientific">Nocardioides turkmenicus</name>
    <dbReference type="NCBI Taxonomy" id="2711220"/>
    <lineage>
        <taxon>Bacteria</taxon>
        <taxon>Bacillati</taxon>
        <taxon>Actinomycetota</taxon>
        <taxon>Actinomycetes</taxon>
        <taxon>Propionibacteriales</taxon>
        <taxon>Nocardioidaceae</taxon>
        <taxon>Nocardioides</taxon>
    </lineage>
</organism>
<dbReference type="EMBL" id="JAALAA010000012">
    <property type="protein sequence ID" value="NGN94062.1"/>
    <property type="molecule type" value="Genomic_DNA"/>
</dbReference>
<dbReference type="RefSeq" id="WP_165111791.1">
    <property type="nucleotide sequence ID" value="NZ_JAALAA010000012.1"/>
</dbReference>
<name>A0A6M1R2W6_9ACTN</name>
<sequence>MFVDKVFGVRGASARDVAGFVERSAGLAPSPRRSSYLGSYWTVALGGGELQICDWILPDGEPLYDLPETYDVAIRAYGNVPERVDAIIESWSIHFELLDVESG</sequence>
<evidence type="ECO:0000313" key="1">
    <source>
        <dbReference type="EMBL" id="NGN94062.1"/>
    </source>
</evidence>
<dbReference type="AlphaFoldDB" id="A0A6M1R2W6"/>
<dbReference type="Proteomes" id="UP000483261">
    <property type="component" value="Unassembled WGS sequence"/>
</dbReference>
<protein>
    <submittedName>
        <fullName evidence="1">Uncharacterized protein</fullName>
    </submittedName>
</protein>
<comment type="caution">
    <text evidence="1">The sequence shown here is derived from an EMBL/GenBank/DDBJ whole genome shotgun (WGS) entry which is preliminary data.</text>
</comment>
<proteinExistence type="predicted"/>
<gene>
    <name evidence="1" type="ORF">G5C66_15090</name>
</gene>
<evidence type="ECO:0000313" key="2">
    <source>
        <dbReference type="Proteomes" id="UP000483261"/>
    </source>
</evidence>
<accession>A0A6M1R2W6</accession>